<dbReference type="Pfam" id="PF20434">
    <property type="entry name" value="BD-FAE"/>
    <property type="match status" value="1"/>
</dbReference>
<dbReference type="Proteomes" id="UP000077002">
    <property type="component" value="Unassembled WGS sequence"/>
</dbReference>
<protein>
    <recommendedName>
        <fullName evidence="2">BD-FAE-like domain-containing protein</fullName>
    </recommendedName>
</protein>
<dbReference type="PANTHER" id="PTHR48081">
    <property type="entry name" value="AB HYDROLASE SUPERFAMILY PROTEIN C4A8.06C"/>
    <property type="match status" value="1"/>
</dbReference>
<dbReference type="OrthoDB" id="433474at2759"/>
<dbReference type="RefSeq" id="XP_022511225.1">
    <property type="nucleotide sequence ID" value="XM_022656437.1"/>
</dbReference>
<sequence>MNDLPQLGKAIAQVLLPTYQLYTPLLQRQANIIKSTPRQTFRYGEHPRQQLDLYTPAETTPSKVGNSVLIFLYGGGFVRGDKINQTLPDGLVYANVGHFFTQNLGIKVVIPDYRLISHDATFPSGGQDLELVIDWVKANIDHDPSHPTTLFIMGNSAGGVHLATYLFASEFRGHRQRVLTGDTLDVKLGGVIFLSAPFHFDRATAERAKTLQAYFGDDVYNRSPLGLLRACKGDGSVSDLQGIPVMVLYGGLDPEDEILASKNDFVKEWIATDAVANDLTVLKMEGHNHISPVLGLGTGIFNEEAWGRQVVEFVIAAAGKQK</sequence>
<dbReference type="Gene3D" id="3.40.50.1820">
    <property type="entry name" value="alpha/beta hydrolase"/>
    <property type="match status" value="1"/>
</dbReference>
<dbReference type="GO" id="GO:0016787">
    <property type="term" value="F:hydrolase activity"/>
    <property type="evidence" value="ECO:0007669"/>
    <property type="project" value="UniProtKB-KW"/>
</dbReference>
<dbReference type="InterPro" id="IPR050300">
    <property type="entry name" value="GDXG_lipolytic_enzyme"/>
</dbReference>
<evidence type="ECO:0000313" key="4">
    <source>
        <dbReference type="Proteomes" id="UP000077002"/>
    </source>
</evidence>
<comment type="caution">
    <text evidence="3">The sequence shown here is derived from an EMBL/GenBank/DDBJ whole genome shotgun (WGS) entry which is preliminary data.</text>
</comment>
<evidence type="ECO:0000313" key="3">
    <source>
        <dbReference type="EMBL" id="OAG39273.1"/>
    </source>
</evidence>
<organism evidence="3 4">
    <name type="scientific">Fonsecaea monophora</name>
    <dbReference type="NCBI Taxonomy" id="254056"/>
    <lineage>
        <taxon>Eukaryota</taxon>
        <taxon>Fungi</taxon>
        <taxon>Dikarya</taxon>
        <taxon>Ascomycota</taxon>
        <taxon>Pezizomycotina</taxon>
        <taxon>Eurotiomycetes</taxon>
        <taxon>Chaetothyriomycetidae</taxon>
        <taxon>Chaetothyriales</taxon>
        <taxon>Herpotrichiellaceae</taxon>
        <taxon>Fonsecaea</taxon>
    </lineage>
</organism>
<accession>A0A177F4T8</accession>
<feature type="domain" description="BD-FAE-like" evidence="2">
    <location>
        <begin position="51"/>
        <end position="165"/>
    </location>
</feature>
<dbReference type="ESTHER" id="9euro-a0a177f4t8">
    <property type="family name" value="BD-FAE"/>
</dbReference>
<dbReference type="AlphaFoldDB" id="A0A177F4T8"/>
<dbReference type="InterPro" id="IPR029058">
    <property type="entry name" value="AB_hydrolase_fold"/>
</dbReference>
<gene>
    <name evidence="3" type="ORF">AYO21_06477</name>
</gene>
<dbReference type="GeneID" id="34601636"/>
<keyword evidence="1" id="KW-0378">Hydrolase</keyword>
<dbReference type="EMBL" id="LVKK01000045">
    <property type="protein sequence ID" value="OAG39273.1"/>
    <property type="molecule type" value="Genomic_DNA"/>
</dbReference>
<evidence type="ECO:0000256" key="1">
    <source>
        <dbReference type="ARBA" id="ARBA00022801"/>
    </source>
</evidence>
<proteinExistence type="predicted"/>
<keyword evidence="4" id="KW-1185">Reference proteome</keyword>
<name>A0A177F4T8_9EURO</name>
<reference evidence="3 4" key="1">
    <citation type="submission" date="2016-03" db="EMBL/GenBank/DDBJ databases">
        <title>Draft genome sequence of the Fonsecaea monophora CBS 269.37.</title>
        <authorList>
            <person name="Bombassaro A."/>
            <person name="Vinicius W.A."/>
            <person name="De Hoog S."/>
            <person name="Sun J."/>
            <person name="Souza E.M."/>
            <person name="Raittz R.T."/>
            <person name="Costa F."/>
            <person name="Leao A.C."/>
            <person name="Tadra-Sfeir M.Z."/>
            <person name="Baura V."/>
            <person name="Balsanelli E."/>
            <person name="Pedrosa F.O."/>
            <person name="Moreno L.F."/>
            <person name="Steffens M.B."/>
            <person name="Xi L."/>
            <person name="Bocca A.L."/>
            <person name="Felipe M.S."/>
            <person name="Teixeira M."/>
            <person name="Telles Filho F.Q."/>
            <person name="Azevedo C.M."/>
            <person name="Gomes R."/>
            <person name="Vicente V.A."/>
        </authorList>
    </citation>
    <scope>NUCLEOTIDE SEQUENCE [LARGE SCALE GENOMIC DNA]</scope>
    <source>
        <strain evidence="3 4">CBS 269.37</strain>
    </source>
</reference>
<dbReference type="SUPFAM" id="SSF53474">
    <property type="entry name" value="alpha/beta-Hydrolases"/>
    <property type="match status" value="1"/>
</dbReference>
<dbReference type="PANTHER" id="PTHR48081:SF33">
    <property type="entry name" value="KYNURENINE FORMAMIDASE"/>
    <property type="match status" value="1"/>
</dbReference>
<dbReference type="InterPro" id="IPR049492">
    <property type="entry name" value="BD-FAE-like_dom"/>
</dbReference>
<evidence type="ECO:0000259" key="2">
    <source>
        <dbReference type="Pfam" id="PF20434"/>
    </source>
</evidence>